<feature type="transmembrane region" description="Helical" evidence="1">
    <location>
        <begin position="60"/>
        <end position="80"/>
    </location>
</feature>
<protein>
    <submittedName>
        <fullName evidence="2">Uncharacterized protein</fullName>
    </submittedName>
</protein>
<feature type="non-terminal residue" evidence="2">
    <location>
        <position position="1"/>
    </location>
</feature>
<proteinExistence type="predicted"/>
<comment type="caution">
    <text evidence="2">The sequence shown here is derived from an EMBL/GenBank/DDBJ whole genome shotgun (WGS) entry which is preliminary data.</text>
</comment>
<keyword evidence="1" id="KW-1133">Transmembrane helix</keyword>
<sequence>NVPVYGILHLKTFDNIVFLNKMAITFGILIAVMTAITLLKPRKEPKILPAKGGIDLKPSSAAKWLGLAVVLATIALYIIFW</sequence>
<keyword evidence="1" id="KW-0812">Transmembrane</keyword>
<evidence type="ECO:0000256" key="1">
    <source>
        <dbReference type="SAM" id="Phobius"/>
    </source>
</evidence>
<accession>X0V558</accession>
<organism evidence="2">
    <name type="scientific">marine sediment metagenome</name>
    <dbReference type="NCBI Taxonomy" id="412755"/>
    <lineage>
        <taxon>unclassified sequences</taxon>
        <taxon>metagenomes</taxon>
        <taxon>ecological metagenomes</taxon>
    </lineage>
</organism>
<keyword evidence="1" id="KW-0472">Membrane</keyword>
<gene>
    <name evidence="2" type="ORF">S01H1_33836</name>
</gene>
<dbReference type="EMBL" id="BARS01021026">
    <property type="protein sequence ID" value="GAG13329.1"/>
    <property type="molecule type" value="Genomic_DNA"/>
</dbReference>
<reference evidence="2" key="1">
    <citation type="journal article" date="2014" name="Front. Microbiol.">
        <title>High frequency of phylogenetically diverse reductive dehalogenase-homologous genes in deep subseafloor sedimentary metagenomes.</title>
        <authorList>
            <person name="Kawai M."/>
            <person name="Futagami T."/>
            <person name="Toyoda A."/>
            <person name="Takaki Y."/>
            <person name="Nishi S."/>
            <person name="Hori S."/>
            <person name="Arai W."/>
            <person name="Tsubouchi T."/>
            <person name="Morono Y."/>
            <person name="Uchiyama I."/>
            <person name="Ito T."/>
            <person name="Fujiyama A."/>
            <person name="Inagaki F."/>
            <person name="Takami H."/>
        </authorList>
    </citation>
    <scope>NUCLEOTIDE SEQUENCE</scope>
    <source>
        <strain evidence="2">Expedition CK06-06</strain>
    </source>
</reference>
<name>X0V558_9ZZZZ</name>
<dbReference type="AlphaFoldDB" id="X0V558"/>
<feature type="transmembrane region" description="Helical" evidence="1">
    <location>
        <begin position="18"/>
        <end position="39"/>
    </location>
</feature>
<evidence type="ECO:0000313" key="2">
    <source>
        <dbReference type="EMBL" id="GAG13329.1"/>
    </source>
</evidence>